<organism evidence="9 10">
    <name type="scientific">Proteiniclasticum ruminis</name>
    <dbReference type="NCBI Taxonomy" id="398199"/>
    <lineage>
        <taxon>Bacteria</taxon>
        <taxon>Bacillati</taxon>
        <taxon>Bacillota</taxon>
        <taxon>Clostridia</taxon>
        <taxon>Eubacteriales</taxon>
        <taxon>Clostridiaceae</taxon>
        <taxon>Proteiniclasticum</taxon>
    </lineage>
</organism>
<dbReference type="GO" id="GO:0005886">
    <property type="term" value="C:plasma membrane"/>
    <property type="evidence" value="ECO:0007669"/>
    <property type="project" value="UniProtKB-SubCell"/>
</dbReference>
<evidence type="ECO:0000256" key="1">
    <source>
        <dbReference type="ARBA" id="ARBA00004429"/>
    </source>
</evidence>
<sequence length="428" mass="46403">MEALLPVIVLFVLFFLNVPVAFSLIGSSLFYFVFINNSMPTEMVIQQYVTAVESFPYLAVPFFVMMGSVMNYSGISGAMMDFANVLVGHTKGGLAQVNVLLSAFMGGISGSANADAAMQSKILVPEMVKKGFSLPFSGAITAASSAISPVIPPGTNLILYALIANVTVGDMFLAAYMPGILMTLALMFTVHIIAAKRNYTPQRQKMASIGEILRQFIKSIWALIIPFVIIMGMRMGMFTPTEAGAVAVFFSVIVGFFVYKELKLEHIPVILMDTVKGTGGVMAIIASAKVFGYYLTLERIPQMITEFLMNMTDSPIILLLVINALLLFIGMFLEGGAALVILAPLLVPAVVSFGIDPIHFGMIFIVNIMIGGLTPPFGSMMFTVCTIVGLKLEDFLKEVWPFIIALIAVLLLITYSEGVALFTYNLFN</sequence>
<feature type="transmembrane region" description="Helical" evidence="7">
    <location>
        <begin position="55"/>
        <end position="73"/>
    </location>
</feature>
<feature type="transmembrane region" description="Helical" evidence="7">
    <location>
        <begin position="338"/>
        <end position="355"/>
    </location>
</feature>
<feature type="transmembrane region" description="Helical" evidence="7">
    <location>
        <begin position="6"/>
        <end position="34"/>
    </location>
</feature>
<gene>
    <name evidence="9" type="ORF">SAMN05421804_101434</name>
</gene>
<dbReference type="InterPro" id="IPR010656">
    <property type="entry name" value="DctM"/>
</dbReference>
<feature type="transmembrane region" description="Helical" evidence="7">
    <location>
        <begin position="132"/>
        <end position="151"/>
    </location>
</feature>
<keyword evidence="6 7" id="KW-0472">Membrane</keyword>
<dbReference type="GO" id="GO:0022857">
    <property type="term" value="F:transmembrane transporter activity"/>
    <property type="evidence" value="ECO:0007669"/>
    <property type="project" value="TreeGrafter"/>
</dbReference>
<evidence type="ECO:0000256" key="7">
    <source>
        <dbReference type="SAM" id="Phobius"/>
    </source>
</evidence>
<dbReference type="AlphaFoldDB" id="A0A1G8H0V7"/>
<evidence type="ECO:0000313" key="9">
    <source>
        <dbReference type="EMBL" id="SDI00239.1"/>
    </source>
</evidence>
<feature type="transmembrane region" description="Helical" evidence="7">
    <location>
        <begin position="93"/>
        <end position="112"/>
    </location>
</feature>
<evidence type="ECO:0000313" key="10">
    <source>
        <dbReference type="Proteomes" id="UP000183255"/>
    </source>
</evidence>
<keyword evidence="4 7" id="KW-0812">Transmembrane</keyword>
<dbReference type="PIRSF" id="PIRSF006066">
    <property type="entry name" value="HI0050"/>
    <property type="match status" value="1"/>
</dbReference>
<evidence type="ECO:0000259" key="8">
    <source>
        <dbReference type="Pfam" id="PF06808"/>
    </source>
</evidence>
<dbReference type="NCBIfam" id="TIGR00786">
    <property type="entry name" value="dctM"/>
    <property type="match status" value="1"/>
</dbReference>
<evidence type="ECO:0000256" key="4">
    <source>
        <dbReference type="ARBA" id="ARBA00022692"/>
    </source>
</evidence>
<dbReference type="PANTHER" id="PTHR33362">
    <property type="entry name" value="SIALIC ACID TRAP TRANSPORTER PERMEASE PROTEIN SIAT-RELATED"/>
    <property type="match status" value="1"/>
</dbReference>
<feature type="transmembrane region" description="Helical" evidence="7">
    <location>
        <begin position="274"/>
        <end position="295"/>
    </location>
</feature>
<dbReference type="EMBL" id="FNDZ01000001">
    <property type="protein sequence ID" value="SDI00239.1"/>
    <property type="molecule type" value="Genomic_DNA"/>
</dbReference>
<feature type="transmembrane region" description="Helical" evidence="7">
    <location>
        <begin position="361"/>
        <end position="390"/>
    </location>
</feature>
<feature type="transmembrane region" description="Helical" evidence="7">
    <location>
        <begin position="216"/>
        <end position="237"/>
    </location>
</feature>
<keyword evidence="3" id="KW-0997">Cell inner membrane</keyword>
<comment type="subcellular location">
    <subcellularLocation>
        <location evidence="1">Cell inner membrane</location>
        <topology evidence="1">Multi-pass membrane protein</topology>
    </subcellularLocation>
</comment>
<dbReference type="RefSeq" id="WP_031573482.1">
    <property type="nucleotide sequence ID" value="NZ_FNDZ01000001.1"/>
</dbReference>
<feature type="domain" description="TRAP C4-dicarboxylate transport system permease DctM subunit" evidence="8">
    <location>
        <begin position="7"/>
        <end position="417"/>
    </location>
</feature>
<feature type="transmembrane region" description="Helical" evidence="7">
    <location>
        <begin position="315"/>
        <end position="333"/>
    </location>
</feature>
<accession>A0A1G8H0V7</accession>
<evidence type="ECO:0000256" key="3">
    <source>
        <dbReference type="ARBA" id="ARBA00022519"/>
    </source>
</evidence>
<dbReference type="InterPro" id="IPR004681">
    <property type="entry name" value="TRAP_DctM"/>
</dbReference>
<dbReference type="Pfam" id="PF06808">
    <property type="entry name" value="DctM"/>
    <property type="match status" value="1"/>
</dbReference>
<name>A0A1G8H0V7_9CLOT</name>
<proteinExistence type="predicted"/>
<reference evidence="9 10" key="1">
    <citation type="submission" date="2016-10" db="EMBL/GenBank/DDBJ databases">
        <authorList>
            <person name="de Groot N.N."/>
        </authorList>
    </citation>
    <scope>NUCLEOTIDE SEQUENCE [LARGE SCALE GENOMIC DNA]</scope>
    <source>
        <strain evidence="9 10">CGMCC 1.5058</strain>
    </source>
</reference>
<evidence type="ECO:0000256" key="5">
    <source>
        <dbReference type="ARBA" id="ARBA00022989"/>
    </source>
</evidence>
<feature type="transmembrane region" description="Helical" evidence="7">
    <location>
        <begin position="171"/>
        <end position="195"/>
    </location>
</feature>
<dbReference type="Proteomes" id="UP000183255">
    <property type="component" value="Unassembled WGS sequence"/>
</dbReference>
<feature type="transmembrane region" description="Helical" evidence="7">
    <location>
        <begin position="243"/>
        <end position="262"/>
    </location>
</feature>
<dbReference type="PANTHER" id="PTHR33362:SF4">
    <property type="entry name" value="2,3-DIKETO-L-GULONATE TRAP TRANSPORTER LARGE PERMEASE PROTEIN YIAN"/>
    <property type="match status" value="1"/>
</dbReference>
<keyword evidence="2" id="KW-1003">Cell membrane</keyword>
<protein>
    <submittedName>
        <fullName evidence="9">TRAP transporter, DctM subunit</fullName>
    </submittedName>
</protein>
<evidence type="ECO:0000256" key="6">
    <source>
        <dbReference type="ARBA" id="ARBA00023136"/>
    </source>
</evidence>
<keyword evidence="5 7" id="KW-1133">Transmembrane helix</keyword>
<evidence type="ECO:0000256" key="2">
    <source>
        <dbReference type="ARBA" id="ARBA00022475"/>
    </source>
</evidence>
<feature type="transmembrane region" description="Helical" evidence="7">
    <location>
        <begin position="402"/>
        <end position="427"/>
    </location>
</feature>